<proteinExistence type="predicted"/>
<name>A0A849CR36_PASMD</name>
<dbReference type="Pfam" id="PF04074">
    <property type="entry name" value="DUF386"/>
    <property type="match status" value="1"/>
</dbReference>
<dbReference type="NCBIfam" id="TIGR00022">
    <property type="entry name" value="YhcH/YjgK/YiaL family protein"/>
    <property type="match status" value="1"/>
</dbReference>
<protein>
    <submittedName>
        <fullName evidence="2">YhcH/YjgK/YiaL family protein</fullName>
    </submittedName>
</protein>
<dbReference type="SUPFAM" id="SSF51197">
    <property type="entry name" value="Clavaminate synthase-like"/>
    <property type="match status" value="1"/>
</dbReference>
<dbReference type="InterPro" id="IPR037012">
    <property type="entry name" value="NanQ/TabA/YiaL_sf"/>
</dbReference>
<dbReference type="OMA" id="ISQPNPC"/>
<reference evidence="2 3" key="1">
    <citation type="journal article" date="2018" name="Front. Microbiol.">
        <title>Genetic and Phylogenetic Characteristics of Pasteurella multocida Isolates From Different Host Species.</title>
        <authorList>
            <person name="Peng Z."/>
            <person name="Liang W."/>
            <person name="Wang F."/>
            <person name="Xu Z."/>
            <person name="Xie Z."/>
            <person name="Lian Z."/>
            <person name="Hua L."/>
            <person name="Zhou R."/>
            <person name="Chen H."/>
            <person name="Wu B."/>
        </authorList>
    </citation>
    <scope>NUCLEOTIDE SEQUENCE [LARGE SCALE GENOMIC DNA]</scope>
    <source>
        <strain evidence="2 3">HNA06</strain>
    </source>
</reference>
<comment type="caution">
    <text evidence="2">The sequence shown here is derived from an EMBL/GenBank/DDBJ whole genome shotgun (WGS) entry which is preliminary data.</text>
</comment>
<dbReference type="Proteomes" id="UP000540079">
    <property type="component" value="Unassembled WGS sequence"/>
</dbReference>
<reference evidence="1" key="2">
    <citation type="submission" date="2022-07" db="EMBL/GenBank/DDBJ databases">
        <title>Sequence of Pasteurella multocoda 17BRD-035.</title>
        <authorList>
            <person name="Roy Chowdhury P."/>
            <person name="Alhamami T."/>
            <person name="Trott D.J."/>
            <person name="Djordvevic S.P."/>
        </authorList>
    </citation>
    <scope>NUCLEOTIDE SEQUENCE</scope>
    <source>
        <strain evidence="1">17BRD-035</strain>
    </source>
</reference>
<dbReference type="EMBL" id="JANIEN010000008">
    <property type="protein sequence ID" value="MDT3452632.1"/>
    <property type="molecule type" value="Genomic_DNA"/>
</dbReference>
<gene>
    <name evidence="2" type="ORF">C2800_09285</name>
    <name evidence="1" type="ORF">NQF69_07570</name>
</gene>
<accession>A0A849CR36</accession>
<dbReference type="GO" id="GO:0005829">
    <property type="term" value="C:cytosol"/>
    <property type="evidence" value="ECO:0007669"/>
    <property type="project" value="TreeGrafter"/>
</dbReference>
<dbReference type="Gene3D" id="2.60.120.370">
    <property type="entry name" value="YhcH/YjgK/YiaL"/>
    <property type="match status" value="1"/>
</dbReference>
<evidence type="ECO:0000313" key="2">
    <source>
        <dbReference type="EMBL" id="NNI79608.1"/>
    </source>
</evidence>
<dbReference type="Proteomes" id="UP001182304">
    <property type="component" value="Unassembled WGS sequence"/>
</dbReference>
<dbReference type="PANTHER" id="PTHR34986:SF1">
    <property type="entry name" value="PROTEIN YIAL"/>
    <property type="match status" value="1"/>
</dbReference>
<dbReference type="PANTHER" id="PTHR34986">
    <property type="entry name" value="EVOLVED BETA-GALACTOSIDASE SUBUNIT BETA"/>
    <property type="match status" value="1"/>
</dbReference>
<dbReference type="KEGG" id="pmul:DR93_498"/>
<dbReference type="RefSeq" id="WP_005757426.1">
    <property type="nucleotide sequence ID" value="NZ_AP025519.1"/>
</dbReference>
<dbReference type="EMBL" id="PPVL01000009">
    <property type="protein sequence ID" value="NNI79608.1"/>
    <property type="molecule type" value="Genomic_DNA"/>
</dbReference>
<sequence length="158" mass="18065">MFFGHLSQVDKKQYPEAINIALDYLSNTDFNQLAAGRYPIRGDRIYAQVLDLETQEPSMLYPEVHRHYIDVQYLHSGFERIGVAIDLGNNDIAKPYDATRDILFYQNVENEVQLIMRPGHFAIFFPSDVHRPACIDGHSTSIRKVVVKIAVSELEVSP</sequence>
<evidence type="ECO:0000313" key="1">
    <source>
        <dbReference type="EMBL" id="MDT3452632.1"/>
    </source>
</evidence>
<dbReference type="InterPro" id="IPR004375">
    <property type="entry name" value="NanQ/TabA/YiaL"/>
</dbReference>
<evidence type="ECO:0000313" key="3">
    <source>
        <dbReference type="Proteomes" id="UP000540079"/>
    </source>
</evidence>
<dbReference type="AlphaFoldDB" id="A0A849CR36"/>
<organism evidence="2 3">
    <name type="scientific">Pasteurella multocida</name>
    <dbReference type="NCBI Taxonomy" id="747"/>
    <lineage>
        <taxon>Bacteria</taxon>
        <taxon>Pseudomonadati</taxon>
        <taxon>Pseudomonadota</taxon>
        <taxon>Gammaproteobacteria</taxon>
        <taxon>Pasteurellales</taxon>
        <taxon>Pasteurellaceae</taxon>
        <taxon>Pasteurella</taxon>
    </lineage>
</organism>
<dbReference type="GeneID" id="77206790"/>